<feature type="transmembrane region" description="Helical" evidence="1">
    <location>
        <begin position="256"/>
        <end position="275"/>
    </location>
</feature>
<evidence type="ECO:0000256" key="1">
    <source>
        <dbReference type="SAM" id="Phobius"/>
    </source>
</evidence>
<organism evidence="2 3">
    <name type="scientific">Neorhizobium alkalisoli</name>
    <dbReference type="NCBI Taxonomy" id="528178"/>
    <lineage>
        <taxon>Bacteria</taxon>
        <taxon>Pseudomonadati</taxon>
        <taxon>Pseudomonadota</taxon>
        <taxon>Alphaproteobacteria</taxon>
        <taxon>Hyphomicrobiales</taxon>
        <taxon>Rhizobiaceae</taxon>
        <taxon>Rhizobium/Agrobacterium group</taxon>
        <taxon>Neorhizobium</taxon>
    </lineage>
</organism>
<dbReference type="Proteomes" id="UP000320653">
    <property type="component" value="Unassembled WGS sequence"/>
</dbReference>
<dbReference type="AlphaFoldDB" id="A0A561QPS9"/>
<reference evidence="2 3" key="1">
    <citation type="submission" date="2019-06" db="EMBL/GenBank/DDBJ databases">
        <title>Sorghum-associated microbial communities from plants grown in Nebraska, USA.</title>
        <authorList>
            <person name="Schachtman D."/>
        </authorList>
    </citation>
    <scope>NUCLEOTIDE SEQUENCE [LARGE SCALE GENOMIC DNA]</scope>
    <source>
        <strain evidence="2 3">1225</strain>
    </source>
</reference>
<feature type="transmembrane region" description="Helical" evidence="1">
    <location>
        <begin position="412"/>
        <end position="433"/>
    </location>
</feature>
<dbReference type="EMBL" id="VIWP01000005">
    <property type="protein sequence ID" value="TWF52393.1"/>
    <property type="molecule type" value="Genomic_DNA"/>
</dbReference>
<proteinExistence type="predicted"/>
<evidence type="ECO:0000313" key="3">
    <source>
        <dbReference type="Proteomes" id="UP000320653"/>
    </source>
</evidence>
<keyword evidence="1" id="KW-0812">Transmembrane</keyword>
<feature type="transmembrane region" description="Helical" evidence="1">
    <location>
        <begin position="144"/>
        <end position="163"/>
    </location>
</feature>
<keyword evidence="1" id="KW-0472">Membrane</keyword>
<feature type="transmembrane region" description="Helical" evidence="1">
    <location>
        <begin position="479"/>
        <end position="502"/>
    </location>
</feature>
<feature type="transmembrane region" description="Helical" evidence="1">
    <location>
        <begin position="334"/>
        <end position="357"/>
    </location>
</feature>
<name>A0A561QPS9_9HYPH</name>
<sequence length="540" mass="58707">MIAPLIALLGQRIGVVLSLAEDTAAWKYPSAKSGIMDVRSGDEFGGEMKLQVTGRKGRSLPPIRLSPICLSAALSCLLLNPAPAAAHGTERGLVMLLPTDYYLTGGAIAVVATFVALLLVPSLWFDRASRAVITLHRRPVAPTVFTSTATFLLLAVLVATGLYSTADPLENPLPLFVWTLFWVAFTLLQAVVGNLWPWLNPWSGPLAILRRLSGRPIGSEPLARLPDALGYLPAIILFLLFAWYELISLAPEDPPRLAFAVTLYWLGNLAAMILFGEEEWTRRGEPFSVYFRMIGMIAPLQIEPPKSGIWATVRIGWPGQRCVTQDPPPVSAAIFLLLTLGTASFDGFAETFTWLSAIGINPLEFPGRSAVTLPNTFGLIAAPLTLGLVYFVSVFAGAWLAGERDAVRFRLLASHLVYSIIPISVAFHGAHYLSLLLINGQYLYAAISDPFSQGWDLFGTAEWHVTASMLIDIHNVEKLWTAQTAIIAGGHCIGILLAHMIALRHFEKPARATVSQIFLALVMVGYTVFGLWLLSTPTVG</sequence>
<comment type="caution">
    <text evidence="2">The sequence shown here is derived from an EMBL/GenBank/DDBJ whole genome shotgun (WGS) entry which is preliminary data.</text>
</comment>
<protein>
    <recommendedName>
        <fullName evidence="4">Fenitrothion hydrolase</fullName>
    </recommendedName>
</protein>
<evidence type="ECO:0008006" key="4">
    <source>
        <dbReference type="Google" id="ProtNLM"/>
    </source>
</evidence>
<feature type="transmembrane region" description="Helical" evidence="1">
    <location>
        <begin position="175"/>
        <end position="200"/>
    </location>
</feature>
<accession>A0A561QPS9</accession>
<keyword evidence="1" id="KW-1133">Transmembrane helix</keyword>
<gene>
    <name evidence="2" type="ORF">FHW37_105497</name>
</gene>
<feature type="transmembrane region" description="Helical" evidence="1">
    <location>
        <begin position="514"/>
        <end position="534"/>
    </location>
</feature>
<evidence type="ECO:0000313" key="2">
    <source>
        <dbReference type="EMBL" id="TWF52393.1"/>
    </source>
</evidence>
<keyword evidence="3" id="KW-1185">Reference proteome</keyword>
<feature type="transmembrane region" description="Helical" evidence="1">
    <location>
        <begin position="377"/>
        <end position="400"/>
    </location>
</feature>
<feature type="transmembrane region" description="Helical" evidence="1">
    <location>
        <begin position="102"/>
        <end position="124"/>
    </location>
</feature>
<feature type="transmembrane region" description="Helical" evidence="1">
    <location>
        <begin position="221"/>
        <end position="244"/>
    </location>
</feature>